<organism evidence="1 2">
    <name type="scientific">Duganella dendranthematis</name>
    <dbReference type="NCBI Taxonomy" id="2728021"/>
    <lineage>
        <taxon>Bacteria</taxon>
        <taxon>Pseudomonadati</taxon>
        <taxon>Pseudomonadota</taxon>
        <taxon>Betaproteobacteria</taxon>
        <taxon>Burkholderiales</taxon>
        <taxon>Oxalobacteraceae</taxon>
        <taxon>Telluria group</taxon>
        <taxon>Duganella</taxon>
    </lineage>
</organism>
<accession>A0ABX6MBV6</accession>
<dbReference type="InterPro" id="IPR004195">
    <property type="entry name" value="Head_decoration_D"/>
</dbReference>
<evidence type="ECO:0000313" key="2">
    <source>
        <dbReference type="Proteomes" id="UP000503117"/>
    </source>
</evidence>
<gene>
    <name evidence="1" type="ORF">HH213_17910</name>
</gene>
<dbReference type="Gene3D" id="2.40.300.10">
    <property type="entry name" value="Head decoration protein D"/>
    <property type="match status" value="1"/>
</dbReference>
<dbReference type="Proteomes" id="UP000503117">
    <property type="component" value="Chromosome"/>
</dbReference>
<dbReference type="EMBL" id="CP051684">
    <property type="protein sequence ID" value="QJD91798.1"/>
    <property type="molecule type" value="Genomic_DNA"/>
</dbReference>
<evidence type="ECO:0000313" key="1">
    <source>
        <dbReference type="EMBL" id="QJD91798.1"/>
    </source>
</evidence>
<sequence>MAVPTTTIGANPQFPGAVAQVFNPDQLIGGNFKLVTDTVTLGAGNLPRGAVLGQITASGNYILSVKSATDGSQVPSAILADATDASGGAVTTGVYLTGEFNVTALTYDATWTPATLKTALRPLDMFLKNVVSAVDPA</sequence>
<dbReference type="RefSeq" id="WP_169113108.1">
    <property type="nucleotide sequence ID" value="NZ_CP051684.1"/>
</dbReference>
<proteinExistence type="predicted"/>
<keyword evidence="2" id="KW-1185">Reference proteome</keyword>
<name>A0ABX6MBV6_9BURK</name>
<reference evidence="1 2" key="1">
    <citation type="submission" date="2020-04" db="EMBL/GenBank/DDBJ databases">
        <title>Genome sequencing of novel species.</title>
        <authorList>
            <person name="Heo J."/>
            <person name="Kim S.-J."/>
            <person name="Kim J.-S."/>
            <person name="Hong S.-B."/>
            <person name="Kwon S.-W."/>
        </authorList>
    </citation>
    <scope>NUCLEOTIDE SEQUENCE [LARGE SCALE GENOMIC DNA]</scope>
    <source>
        <strain evidence="1 2">AF9R3</strain>
    </source>
</reference>
<dbReference type="Pfam" id="PF02924">
    <property type="entry name" value="HDPD"/>
    <property type="match status" value="1"/>
</dbReference>
<protein>
    <submittedName>
        <fullName evidence="1">Head decoration protein</fullName>
    </submittedName>
</protein>